<evidence type="ECO:0000313" key="1">
    <source>
        <dbReference type="EMBL" id="TWU27992.1"/>
    </source>
</evidence>
<name>A0A5C6CU11_9BACT</name>
<keyword evidence="2" id="KW-1185">Reference proteome</keyword>
<organism evidence="1 2">
    <name type="scientific">Novipirellula artificiosorum</name>
    <dbReference type="NCBI Taxonomy" id="2528016"/>
    <lineage>
        <taxon>Bacteria</taxon>
        <taxon>Pseudomonadati</taxon>
        <taxon>Planctomycetota</taxon>
        <taxon>Planctomycetia</taxon>
        <taxon>Pirellulales</taxon>
        <taxon>Pirellulaceae</taxon>
        <taxon>Novipirellula</taxon>
    </lineage>
</organism>
<evidence type="ECO:0000313" key="2">
    <source>
        <dbReference type="Proteomes" id="UP000319143"/>
    </source>
</evidence>
<gene>
    <name evidence="1" type="ORF">Poly41_69740</name>
</gene>
<dbReference type="EMBL" id="SJPV01000033">
    <property type="protein sequence ID" value="TWU27992.1"/>
    <property type="molecule type" value="Genomic_DNA"/>
</dbReference>
<dbReference type="RefSeq" id="WP_146531614.1">
    <property type="nucleotide sequence ID" value="NZ_SJPV01000033.1"/>
</dbReference>
<dbReference type="AlphaFoldDB" id="A0A5C6CU11"/>
<reference evidence="1 2" key="1">
    <citation type="submission" date="2019-02" db="EMBL/GenBank/DDBJ databases">
        <title>Deep-cultivation of Planctomycetes and their phenomic and genomic characterization uncovers novel biology.</title>
        <authorList>
            <person name="Wiegand S."/>
            <person name="Jogler M."/>
            <person name="Boedeker C."/>
            <person name="Pinto D."/>
            <person name="Vollmers J."/>
            <person name="Rivas-Marin E."/>
            <person name="Kohn T."/>
            <person name="Peeters S.H."/>
            <person name="Heuer A."/>
            <person name="Rast P."/>
            <person name="Oberbeckmann S."/>
            <person name="Bunk B."/>
            <person name="Jeske O."/>
            <person name="Meyerdierks A."/>
            <person name="Storesund J.E."/>
            <person name="Kallscheuer N."/>
            <person name="Luecker S."/>
            <person name="Lage O.M."/>
            <person name="Pohl T."/>
            <person name="Merkel B.J."/>
            <person name="Hornburger P."/>
            <person name="Mueller R.-W."/>
            <person name="Bruemmer F."/>
            <person name="Labrenz M."/>
            <person name="Spormann A.M."/>
            <person name="Op Den Camp H."/>
            <person name="Overmann J."/>
            <person name="Amann R."/>
            <person name="Jetten M.S.M."/>
            <person name="Mascher T."/>
            <person name="Medema M.H."/>
            <person name="Devos D.P."/>
            <person name="Kaster A.-K."/>
            <person name="Ovreas L."/>
            <person name="Rohde M."/>
            <person name="Galperin M.Y."/>
            <person name="Jogler C."/>
        </authorList>
    </citation>
    <scope>NUCLEOTIDE SEQUENCE [LARGE SCALE GENOMIC DNA]</scope>
    <source>
        <strain evidence="1 2">Poly41</strain>
    </source>
</reference>
<dbReference type="OrthoDB" id="239066at2"/>
<sequence length="204" mass="23879">MKFVLQPWQLMLIILASWINRQQQEVIEYLRTENTVLKENFGKKRILLTDDQRRRLAVKGKILGRKTLEQFGTLFTPDTILRWHRQLVANKWDYSDRKEKRYGRPRVRQVVVDLTVKLAKENPTWGYDRISSALSNVGYYICDSTIGNILKAHGIEPAPERKYTGSWETFSKAHWDVMASIDFTTVEVWTRADLALSICSLSWS</sequence>
<protein>
    <submittedName>
        <fullName evidence="1">Uncharacterized protein</fullName>
    </submittedName>
</protein>
<accession>A0A5C6CU11</accession>
<comment type="caution">
    <text evidence="1">The sequence shown here is derived from an EMBL/GenBank/DDBJ whole genome shotgun (WGS) entry which is preliminary data.</text>
</comment>
<dbReference type="Proteomes" id="UP000319143">
    <property type="component" value="Unassembled WGS sequence"/>
</dbReference>
<proteinExistence type="predicted"/>